<dbReference type="InterPro" id="IPR029006">
    <property type="entry name" value="ADF-H/Gelsolin-like_dom_sf"/>
</dbReference>
<evidence type="ECO:0000256" key="1">
    <source>
        <dbReference type="ARBA" id="ARBA00004245"/>
    </source>
</evidence>
<organism evidence="10 11">
    <name type="scientific">Nakaseomyces bracarensis</name>
    <dbReference type="NCBI Taxonomy" id="273131"/>
    <lineage>
        <taxon>Eukaryota</taxon>
        <taxon>Fungi</taxon>
        <taxon>Dikarya</taxon>
        <taxon>Ascomycota</taxon>
        <taxon>Saccharomycotina</taxon>
        <taxon>Saccharomycetes</taxon>
        <taxon>Saccharomycetales</taxon>
        <taxon>Saccharomycetaceae</taxon>
        <taxon>Nakaseomyces</taxon>
    </lineage>
</organism>
<evidence type="ECO:0000256" key="2">
    <source>
        <dbReference type="ARBA" id="ARBA00009557"/>
    </source>
</evidence>
<dbReference type="EMBL" id="JBEVYD010000005">
    <property type="protein sequence ID" value="KAL3233038.1"/>
    <property type="molecule type" value="Genomic_DNA"/>
</dbReference>
<keyword evidence="11" id="KW-1185">Reference proteome</keyword>
<dbReference type="PANTHER" id="PTHR13759:SF1">
    <property type="entry name" value="TWINFILIN"/>
    <property type="match status" value="1"/>
</dbReference>
<accession>A0ABR4NWF8</accession>
<proteinExistence type="inferred from homology"/>
<evidence type="ECO:0000313" key="10">
    <source>
        <dbReference type="EMBL" id="KAL3233038.1"/>
    </source>
</evidence>
<comment type="similarity">
    <text evidence="2">Belongs to the actin-binding proteins ADF family. Twinfilin subfamily.</text>
</comment>
<dbReference type="CDD" id="cd11285">
    <property type="entry name" value="ADF_Twf-N_like"/>
    <property type="match status" value="1"/>
</dbReference>
<comment type="subcellular location">
    <subcellularLocation>
        <location evidence="1">Cytoplasm</location>
        <location evidence="1">Cytoskeleton</location>
    </subcellularLocation>
</comment>
<dbReference type="PANTHER" id="PTHR13759">
    <property type="entry name" value="TWINFILIN"/>
    <property type="match status" value="1"/>
</dbReference>
<comment type="subunit">
    <text evidence="7">Interacts with G-actin; ADP-actin form.</text>
</comment>
<evidence type="ECO:0000256" key="5">
    <source>
        <dbReference type="ARBA" id="ARBA00023203"/>
    </source>
</evidence>
<dbReference type="InterPro" id="IPR028458">
    <property type="entry name" value="Twinfilin"/>
</dbReference>
<evidence type="ECO:0000259" key="9">
    <source>
        <dbReference type="PROSITE" id="PS51263"/>
    </source>
</evidence>
<keyword evidence="4" id="KW-0677">Repeat</keyword>
<keyword evidence="3" id="KW-0963">Cytoplasm</keyword>
<reference evidence="10 11" key="1">
    <citation type="submission" date="2024-05" db="EMBL/GenBank/DDBJ databases">
        <title>Long read based assembly of the Candida bracarensis genome reveals expanded adhesin content.</title>
        <authorList>
            <person name="Marcet-Houben M."/>
            <person name="Ksiezopolska E."/>
            <person name="Gabaldon T."/>
        </authorList>
    </citation>
    <scope>NUCLEOTIDE SEQUENCE [LARGE SCALE GENOMIC DNA]</scope>
    <source>
        <strain evidence="10 11">CBM6</strain>
    </source>
</reference>
<dbReference type="Gene3D" id="3.40.20.10">
    <property type="entry name" value="Severin"/>
    <property type="match status" value="2"/>
</dbReference>
<gene>
    <name evidence="10" type="ORF">RNJ44_04954</name>
</gene>
<dbReference type="PROSITE" id="PS51263">
    <property type="entry name" value="ADF_H"/>
    <property type="match status" value="1"/>
</dbReference>
<dbReference type="Proteomes" id="UP001623330">
    <property type="component" value="Unassembled WGS sequence"/>
</dbReference>
<dbReference type="SUPFAM" id="SSF55753">
    <property type="entry name" value="Actin depolymerizing proteins"/>
    <property type="match status" value="2"/>
</dbReference>
<evidence type="ECO:0000256" key="4">
    <source>
        <dbReference type="ARBA" id="ARBA00022737"/>
    </source>
</evidence>
<feature type="region of interest" description="Disordered" evidence="8">
    <location>
        <begin position="120"/>
        <end position="142"/>
    </location>
</feature>
<evidence type="ECO:0000256" key="8">
    <source>
        <dbReference type="SAM" id="MobiDB-lite"/>
    </source>
</evidence>
<keyword evidence="5" id="KW-0009">Actin-binding</keyword>
<dbReference type="Pfam" id="PF00241">
    <property type="entry name" value="Cofilin_ADF"/>
    <property type="match status" value="2"/>
</dbReference>
<evidence type="ECO:0000256" key="3">
    <source>
        <dbReference type="ARBA" id="ARBA00022490"/>
    </source>
</evidence>
<feature type="region of interest" description="Disordered" evidence="8">
    <location>
        <begin position="305"/>
        <end position="331"/>
    </location>
</feature>
<evidence type="ECO:0000313" key="11">
    <source>
        <dbReference type="Proteomes" id="UP001623330"/>
    </source>
</evidence>
<evidence type="ECO:0000256" key="6">
    <source>
        <dbReference type="ARBA" id="ARBA00023212"/>
    </source>
</evidence>
<evidence type="ECO:0000256" key="7">
    <source>
        <dbReference type="ARBA" id="ARBA00038532"/>
    </source>
</evidence>
<comment type="caution">
    <text evidence="10">The sequence shown here is derived from an EMBL/GenBank/DDBJ whole genome shotgun (WGS) entry which is preliminary data.</text>
</comment>
<dbReference type="InterPro" id="IPR002108">
    <property type="entry name" value="ADF-H"/>
</dbReference>
<keyword evidence="6" id="KW-0206">Cytoskeleton</keyword>
<protein>
    <submittedName>
        <fullName evidence="10">Twinfilin-1</fullName>
    </submittedName>
</protein>
<feature type="domain" description="ADF-H" evidence="9">
    <location>
        <begin position="5"/>
        <end position="129"/>
    </location>
</feature>
<dbReference type="SMART" id="SM00102">
    <property type="entry name" value="ADF"/>
    <property type="match status" value="2"/>
</dbReference>
<sequence length="331" mass="36589">MSNQSGILADQKLLDILSNDLSKGQTTFITAKISEDSTKVELDNEYSTLEQCTKGLGDSPLYIFYLGTASKQYQFFSYVPDASPVRAKMLYASTKNTMVRQIGGNSIGRQLLITESDELAESVNSDNGDDQKSNVLTESERSAQEIDAAQKKEFYSTYNSISGRELVSQTGGGPSVLQFDVRMNDDIKNLLENDNVIAFKIDPSTEEVAICNKGAANDPKGLTFITEHPTYTIYKNGELYYFIYSCPSGSKVKERMLYASNKSGFIKFLQEKQGMEFTKTFEIGDSDELEVSLISYGSKKQLDDDAAAEASKNTTQKFSRPKGPGGRRARG</sequence>
<name>A0ABR4NWF8_9SACH</name>